<reference evidence="2 3" key="1">
    <citation type="journal article" date="2021" name="Elife">
        <title>Chloroplast acquisition without the gene transfer in kleptoplastic sea slugs, Plakobranchus ocellatus.</title>
        <authorList>
            <person name="Maeda T."/>
            <person name="Takahashi S."/>
            <person name="Yoshida T."/>
            <person name="Shimamura S."/>
            <person name="Takaki Y."/>
            <person name="Nagai Y."/>
            <person name="Toyoda A."/>
            <person name="Suzuki Y."/>
            <person name="Arimoto A."/>
            <person name="Ishii H."/>
            <person name="Satoh N."/>
            <person name="Nishiyama T."/>
            <person name="Hasebe M."/>
            <person name="Maruyama T."/>
            <person name="Minagawa J."/>
            <person name="Obokata J."/>
            <person name="Shigenobu S."/>
        </authorList>
    </citation>
    <scope>NUCLEOTIDE SEQUENCE [LARGE SCALE GENOMIC DNA]</scope>
</reference>
<evidence type="ECO:0000313" key="3">
    <source>
        <dbReference type="Proteomes" id="UP000762676"/>
    </source>
</evidence>
<dbReference type="PANTHER" id="PTHR31761">
    <property type="entry name" value="GROWTH ARREST AND DNA DAMAGE-INDUCIBLE PROTEINS-INTERACTING PROTEIN 1 GADD45GIP1"/>
    <property type="match status" value="1"/>
</dbReference>
<keyword evidence="3" id="KW-1185">Reference proteome</keyword>
<evidence type="ECO:0000313" key="2">
    <source>
        <dbReference type="EMBL" id="GFR89644.1"/>
    </source>
</evidence>
<protein>
    <recommendedName>
        <fullName evidence="4">39S ribosomal protein L59, mitochondrial</fullName>
    </recommendedName>
</protein>
<dbReference type="Proteomes" id="UP000762676">
    <property type="component" value="Unassembled WGS sequence"/>
</dbReference>
<dbReference type="GO" id="GO:0005634">
    <property type="term" value="C:nucleus"/>
    <property type="evidence" value="ECO:0007669"/>
    <property type="project" value="InterPro"/>
</dbReference>
<name>A0AAV4GVU8_9GAST</name>
<sequence length="97" mass="11664">MSQMPKWIAEYKQKQVLIQRDAKERSLKKEALLEEARDYFGYKIQANDPKFQQMVEEKEEKERIEAKKRKKEEKAKKLAVRMAQDMVNSSKKDETVR</sequence>
<dbReference type="Pfam" id="PF10147">
    <property type="entry name" value="CR6_interact"/>
    <property type="match status" value="1"/>
</dbReference>
<gene>
    <name evidence="2" type="ORF">ElyMa_006129800</name>
</gene>
<dbReference type="EMBL" id="BMAT01012316">
    <property type="protein sequence ID" value="GFR89644.1"/>
    <property type="molecule type" value="Genomic_DNA"/>
</dbReference>
<proteinExistence type="predicted"/>
<evidence type="ECO:0008006" key="4">
    <source>
        <dbReference type="Google" id="ProtNLM"/>
    </source>
</evidence>
<dbReference type="GO" id="GO:0005739">
    <property type="term" value="C:mitochondrion"/>
    <property type="evidence" value="ECO:0007669"/>
    <property type="project" value="TreeGrafter"/>
</dbReference>
<evidence type="ECO:0000256" key="1">
    <source>
        <dbReference type="SAM" id="MobiDB-lite"/>
    </source>
</evidence>
<accession>A0AAV4GVU8</accession>
<feature type="region of interest" description="Disordered" evidence="1">
    <location>
        <begin position="64"/>
        <end position="97"/>
    </location>
</feature>
<dbReference type="InterPro" id="IPR018472">
    <property type="entry name" value="Ribosomal_mL64"/>
</dbReference>
<organism evidence="2 3">
    <name type="scientific">Elysia marginata</name>
    <dbReference type="NCBI Taxonomy" id="1093978"/>
    <lineage>
        <taxon>Eukaryota</taxon>
        <taxon>Metazoa</taxon>
        <taxon>Spiralia</taxon>
        <taxon>Lophotrochozoa</taxon>
        <taxon>Mollusca</taxon>
        <taxon>Gastropoda</taxon>
        <taxon>Heterobranchia</taxon>
        <taxon>Euthyneura</taxon>
        <taxon>Panpulmonata</taxon>
        <taxon>Sacoglossa</taxon>
        <taxon>Placobranchoidea</taxon>
        <taxon>Plakobranchidae</taxon>
        <taxon>Elysia</taxon>
    </lineage>
</organism>
<comment type="caution">
    <text evidence="2">The sequence shown here is derived from an EMBL/GenBank/DDBJ whole genome shotgun (WGS) entry which is preliminary data.</text>
</comment>
<dbReference type="PANTHER" id="PTHR31761:SF1">
    <property type="entry name" value="LARGE RIBOSOMAL SUBUNIT PROTEIN ML64"/>
    <property type="match status" value="1"/>
</dbReference>
<dbReference type="AlphaFoldDB" id="A0AAV4GVU8"/>